<dbReference type="PIRSF" id="PIRSF015736">
    <property type="entry name" value="MI"/>
    <property type="match status" value="1"/>
</dbReference>
<name>A0A2T2Z037_9NOCA</name>
<keyword evidence="1" id="KW-0413">Isomerase</keyword>
<proteinExistence type="predicted"/>
<comment type="caution">
    <text evidence="1">The sequence shown here is derived from an EMBL/GenBank/DDBJ whole genome shotgun (WGS) entry which is preliminary data.</text>
</comment>
<dbReference type="Proteomes" id="UP000241647">
    <property type="component" value="Unassembled WGS sequence"/>
</dbReference>
<dbReference type="InterPro" id="IPR053714">
    <property type="entry name" value="Iso_Racemase_Enz_sf"/>
</dbReference>
<accession>A0A2T2Z037</accession>
<evidence type="ECO:0000313" key="2">
    <source>
        <dbReference type="Proteomes" id="UP000241647"/>
    </source>
</evidence>
<dbReference type="AlphaFoldDB" id="A0A2T2Z037"/>
<dbReference type="PANTHER" id="PTHR40267">
    <property type="entry name" value="BLR3294 PROTEIN"/>
    <property type="match status" value="1"/>
</dbReference>
<dbReference type="Pfam" id="PF17645">
    <property type="entry name" value="Amdase"/>
    <property type="match status" value="1"/>
</dbReference>
<evidence type="ECO:0000313" key="1">
    <source>
        <dbReference type="EMBL" id="PSR61113.1"/>
    </source>
</evidence>
<dbReference type="EMBL" id="PYHS01000011">
    <property type="protein sequence ID" value="PSR61113.1"/>
    <property type="molecule type" value="Genomic_DNA"/>
</dbReference>
<dbReference type="InterPro" id="IPR026286">
    <property type="entry name" value="MaiA/AMDase"/>
</dbReference>
<organism evidence="1 2">
    <name type="scientific">Nocardia nova</name>
    <dbReference type="NCBI Taxonomy" id="37330"/>
    <lineage>
        <taxon>Bacteria</taxon>
        <taxon>Bacillati</taxon>
        <taxon>Actinomycetota</taxon>
        <taxon>Actinomycetes</taxon>
        <taxon>Mycobacteriales</taxon>
        <taxon>Nocardiaceae</taxon>
        <taxon>Nocardia</taxon>
    </lineage>
</organism>
<dbReference type="PANTHER" id="PTHR40267:SF1">
    <property type="entry name" value="BLR3294 PROTEIN"/>
    <property type="match status" value="1"/>
</dbReference>
<dbReference type="GO" id="GO:0016853">
    <property type="term" value="F:isomerase activity"/>
    <property type="evidence" value="ECO:0007669"/>
    <property type="project" value="UniProtKB-KW"/>
</dbReference>
<reference evidence="1 2" key="1">
    <citation type="submission" date="2018-02" db="EMBL/GenBank/DDBJ databases">
        <title>8 Nocardia nova and 1 Nocardia cyriacigeorgica strain used for evolution to TMP-SMX.</title>
        <authorList>
            <person name="Mehta H."/>
            <person name="Weng J."/>
            <person name="Shamoo Y."/>
        </authorList>
    </citation>
    <scope>NUCLEOTIDE SEQUENCE [LARGE SCALE GENOMIC DNA]</scope>
    <source>
        <strain evidence="1 2">ATCC 33727</strain>
    </source>
</reference>
<dbReference type="Gene3D" id="3.40.50.12500">
    <property type="match status" value="1"/>
</dbReference>
<protein>
    <submittedName>
        <fullName evidence="1">Maleate cis-trans isomerase</fullName>
    </submittedName>
</protein>
<gene>
    <name evidence="1" type="ORF">C8259_21500</name>
</gene>
<sequence length="258" mass="27158">MAAERFLGGAVQRLPTVGFIYPDHAAEDEYPWAAAQLGVDLRVAHIYGTDLHAVPELLDLGSPEKLREGARLLAPFEPRAVVWACTSGSFVYGPQGARDQVDRLARDCGVPASSTSFAFVDAVRAIGVRDVAVCASYPDEVAALFVDFLAAADIRVVSMSSAGIDTAAEVGTLTPEQVLTLAAANDHPDAEALLVPDTAMHTIQLLPELESALGKPVLTANQVTVWQGLRLAELPAVSPPSGPGLGTLFSERPIHVGD</sequence>